<sequence>MRKALVVWGGWQGHEPEQCAEIVADLLREDGFVVEVTGDLGIFASPALAKTDLLVPVITGETLEKPHASALVEAVRGGLGLAGHHGALATSFKESAPFRYVSGVTWVAHPGNIIDFRVAVTRQDDPVMEGIPDFDYRSEQYYLHYDPTVEILATTTFTGGYDPAARNVVMPVVFKRHFGAGRIFYSALGHVAAEFDHPYMPLILRRGLSWAARQP</sequence>
<reference evidence="2 3" key="1">
    <citation type="submission" date="2017-09" db="EMBL/GenBank/DDBJ databases">
        <title>Comparative genomics of rhizobia isolated from Phaseolus vulgaris in China.</title>
        <authorList>
            <person name="Tong W."/>
        </authorList>
    </citation>
    <scope>NUCLEOTIDE SEQUENCE [LARGE SCALE GENOMIC DNA]</scope>
    <source>
        <strain evidence="2 3">C5</strain>
    </source>
</reference>
<dbReference type="SUPFAM" id="SSF52317">
    <property type="entry name" value="Class I glutamine amidotransferase-like"/>
    <property type="match status" value="1"/>
</dbReference>
<name>A0A2A6JK12_9HYPH</name>
<dbReference type="EMBL" id="NWSV01000001">
    <property type="protein sequence ID" value="PDT06364.1"/>
    <property type="molecule type" value="Genomic_DNA"/>
</dbReference>
<dbReference type="InterPro" id="IPR029010">
    <property type="entry name" value="ThuA-like"/>
</dbReference>
<dbReference type="InterPro" id="IPR029062">
    <property type="entry name" value="Class_I_gatase-like"/>
</dbReference>
<gene>
    <name evidence="2" type="ORF">CO666_01760</name>
</gene>
<dbReference type="PANTHER" id="PTHR40469:SF2">
    <property type="entry name" value="GALACTOSE-BINDING DOMAIN-LIKE SUPERFAMILY PROTEIN"/>
    <property type="match status" value="1"/>
</dbReference>
<evidence type="ECO:0000259" key="1">
    <source>
        <dbReference type="Pfam" id="PF06283"/>
    </source>
</evidence>
<feature type="domain" description="ThuA-like" evidence="1">
    <location>
        <begin position="3"/>
        <end position="211"/>
    </location>
</feature>
<keyword evidence="3" id="KW-1185">Reference proteome</keyword>
<dbReference type="PANTHER" id="PTHR40469">
    <property type="entry name" value="SECRETED GLYCOSYL HYDROLASE"/>
    <property type="match status" value="1"/>
</dbReference>
<protein>
    <recommendedName>
        <fullName evidence="1">ThuA-like domain-containing protein</fullName>
    </recommendedName>
</protein>
<evidence type="ECO:0000313" key="3">
    <source>
        <dbReference type="Proteomes" id="UP000220768"/>
    </source>
</evidence>
<dbReference type="Proteomes" id="UP000220768">
    <property type="component" value="Unassembled WGS sequence"/>
</dbReference>
<dbReference type="AlphaFoldDB" id="A0A2A6JK12"/>
<dbReference type="RefSeq" id="WP_097610430.1">
    <property type="nucleotide sequence ID" value="NZ_NWSV01000001.1"/>
</dbReference>
<dbReference type="Gene3D" id="3.40.50.880">
    <property type="match status" value="1"/>
</dbReference>
<proteinExistence type="predicted"/>
<comment type="caution">
    <text evidence="2">The sequence shown here is derived from an EMBL/GenBank/DDBJ whole genome shotgun (WGS) entry which is preliminary data.</text>
</comment>
<evidence type="ECO:0000313" key="2">
    <source>
        <dbReference type="EMBL" id="PDT06364.1"/>
    </source>
</evidence>
<organism evidence="2 3">
    <name type="scientific">Rhizobium chutanense</name>
    <dbReference type="NCBI Taxonomy" id="2035448"/>
    <lineage>
        <taxon>Bacteria</taxon>
        <taxon>Pseudomonadati</taxon>
        <taxon>Pseudomonadota</taxon>
        <taxon>Alphaproteobacteria</taxon>
        <taxon>Hyphomicrobiales</taxon>
        <taxon>Rhizobiaceae</taxon>
        <taxon>Rhizobium/Agrobacterium group</taxon>
        <taxon>Rhizobium</taxon>
    </lineage>
</organism>
<dbReference type="Pfam" id="PF06283">
    <property type="entry name" value="ThuA"/>
    <property type="match status" value="1"/>
</dbReference>
<accession>A0A2A6JK12</accession>